<accession>A0ABW0VZ63</accession>
<evidence type="ECO:0000256" key="3">
    <source>
        <dbReference type="ARBA" id="ARBA00022777"/>
    </source>
</evidence>
<dbReference type="PIRSF" id="PIRSF000538">
    <property type="entry name" value="GlpK"/>
    <property type="match status" value="1"/>
</dbReference>
<reference evidence="6" key="1">
    <citation type="journal article" date="2019" name="Int. J. Syst. Evol. Microbiol.">
        <title>The Global Catalogue of Microorganisms (GCM) 10K type strain sequencing project: providing services to taxonomists for standard genome sequencing and annotation.</title>
        <authorList>
            <consortium name="The Broad Institute Genomics Platform"/>
            <consortium name="The Broad Institute Genome Sequencing Center for Infectious Disease"/>
            <person name="Wu L."/>
            <person name="Ma J."/>
        </authorList>
    </citation>
    <scope>NUCLEOTIDE SEQUENCE [LARGE SCALE GENOMIC DNA]</scope>
    <source>
        <strain evidence="6">CGMCC 1.3240</strain>
    </source>
</reference>
<dbReference type="InterPro" id="IPR043129">
    <property type="entry name" value="ATPase_NBD"/>
</dbReference>
<evidence type="ECO:0000256" key="1">
    <source>
        <dbReference type="ARBA" id="ARBA00009156"/>
    </source>
</evidence>
<organism evidence="5 6">
    <name type="scientific">Paenibacillus solisilvae</name>
    <dbReference type="NCBI Taxonomy" id="2486751"/>
    <lineage>
        <taxon>Bacteria</taxon>
        <taxon>Bacillati</taxon>
        <taxon>Bacillota</taxon>
        <taxon>Bacilli</taxon>
        <taxon>Bacillales</taxon>
        <taxon>Paenibacillaceae</taxon>
        <taxon>Paenibacillus</taxon>
    </lineage>
</organism>
<dbReference type="PANTHER" id="PTHR43095:SF5">
    <property type="entry name" value="XYLULOSE KINASE"/>
    <property type="match status" value="1"/>
</dbReference>
<dbReference type="InterPro" id="IPR050406">
    <property type="entry name" value="FGGY_Carb_Kinase"/>
</dbReference>
<proteinExistence type="inferred from homology"/>
<dbReference type="SUPFAM" id="SSF53067">
    <property type="entry name" value="Actin-like ATPase domain"/>
    <property type="match status" value="2"/>
</dbReference>
<dbReference type="RefSeq" id="WP_379188599.1">
    <property type="nucleotide sequence ID" value="NZ_JBHSOW010000043.1"/>
</dbReference>
<gene>
    <name evidence="5" type="ORF">ACFPYJ_13145</name>
</gene>
<keyword evidence="6" id="KW-1185">Reference proteome</keyword>
<keyword evidence="3" id="KW-0418">Kinase</keyword>
<feature type="domain" description="Carbohydrate kinase FGGY N-terminal" evidence="4">
    <location>
        <begin position="2"/>
        <end position="212"/>
    </location>
</feature>
<dbReference type="Proteomes" id="UP001596047">
    <property type="component" value="Unassembled WGS sequence"/>
</dbReference>
<dbReference type="PANTHER" id="PTHR43095">
    <property type="entry name" value="SUGAR KINASE"/>
    <property type="match status" value="1"/>
</dbReference>
<evidence type="ECO:0000313" key="6">
    <source>
        <dbReference type="Proteomes" id="UP001596047"/>
    </source>
</evidence>
<dbReference type="InterPro" id="IPR000577">
    <property type="entry name" value="Carb_kinase_FGGY"/>
</dbReference>
<dbReference type="GO" id="GO:0050277">
    <property type="term" value="F:sedoheptulokinase activity"/>
    <property type="evidence" value="ECO:0007669"/>
    <property type="project" value="UniProtKB-EC"/>
</dbReference>
<dbReference type="CDD" id="cd07777">
    <property type="entry name" value="ASKHA_NBD_FGGY_SHK"/>
    <property type="match status" value="1"/>
</dbReference>
<evidence type="ECO:0000313" key="5">
    <source>
        <dbReference type="EMBL" id="MFC5650049.1"/>
    </source>
</evidence>
<comment type="caution">
    <text evidence="5">The sequence shown here is derived from an EMBL/GenBank/DDBJ whole genome shotgun (WGS) entry which is preliminary data.</text>
</comment>
<comment type="similarity">
    <text evidence="1">Belongs to the FGGY kinase family.</text>
</comment>
<dbReference type="InterPro" id="IPR018484">
    <property type="entry name" value="FGGY_N"/>
</dbReference>
<name>A0ABW0VZ63_9BACL</name>
<dbReference type="EMBL" id="JBHSOW010000043">
    <property type="protein sequence ID" value="MFC5650049.1"/>
    <property type="molecule type" value="Genomic_DNA"/>
</dbReference>
<evidence type="ECO:0000259" key="4">
    <source>
        <dbReference type="Pfam" id="PF00370"/>
    </source>
</evidence>
<protein>
    <submittedName>
        <fullName evidence="5">Sedoheptulokinase</fullName>
        <ecNumber evidence="5">2.7.1.14</ecNumber>
    </submittedName>
</protein>
<dbReference type="Gene3D" id="3.30.420.40">
    <property type="match status" value="2"/>
</dbReference>
<sequence length="460" mass="50295">MYLAGIDIGTTSITVILTKPEDGSVVRMVSKANDAELQRMYVWERAQNADRIVELVAELIEECRDEWTHVHAIGISCQMHGILYVNDEGNAVGPLLTWQDGRGDLLMESGKNYASTLHEWTGYPVHSGFGLVTHFYMTKQGEIPNGAVKLCTIGDYAAMKLCGKAAPLMDCSNAASIGLFSLQKRQFDKEQVSEAGMDASFLPLLADGRQQTVGRTADGKIVCCAIGDNQASFLGAVPSFKGTLLVNVGTGSQVSVYSSDYVVCPSLETRPFVDGGYLLVGASLSGGKSYELLEQFYRDVCRAFGEIDDRRLYEVMNRLAEEARRDSAPPLRVGTQFFGTRDQPMSTGFVEGIRADNFNPRQLTAAFLHGILDELDRYAQQLPPAILGSLTRVAASGNGIRYNDTMQRLVKSRWLLPMKFGKVKEEAAFGAAIHAAVGSGLYSRYADALQSMQGKDTEEE</sequence>
<evidence type="ECO:0000256" key="2">
    <source>
        <dbReference type="ARBA" id="ARBA00022679"/>
    </source>
</evidence>
<dbReference type="EC" id="2.7.1.14" evidence="5"/>
<keyword evidence="2 5" id="KW-0808">Transferase</keyword>
<dbReference type="Pfam" id="PF00370">
    <property type="entry name" value="FGGY_N"/>
    <property type="match status" value="1"/>
</dbReference>